<organism evidence="1 2">
    <name type="scientific">Bacillus wiedmannii</name>
    <dbReference type="NCBI Taxonomy" id="1890302"/>
    <lineage>
        <taxon>Bacteria</taxon>
        <taxon>Bacillati</taxon>
        <taxon>Bacillota</taxon>
        <taxon>Bacilli</taxon>
        <taxon>Bacillales</taxon>
        <taxon>Bacillaceae</taxon>
        <taxon>Bacillus</taxon>
        <taxon>Bacillus cereus group</taxon>
    </lineage>
</organism>
<dbReference type="Proteomes" id="UP000196052">
    <property type="component" value="Unassembled WGS sequence"/>
</dbReference>
<evidence type="ECO:0000313" key="1">
    <source>
        <dbReference type="EMBL" id="SCC46131.1"/>
    </source>
</evidence>
<proteinExistence type="predicted"/>
<accession>A0A1C4ERH9</accession>
<dbReference type="EMBL" id="FMBE01000013">
    <property type="protein sequence ID" value="SCC46131.1"/>
    <property type="molecule type" value="Genomic_DNA"/>
</dbReference>
<protein>
    <submittedName>
        <fullName evidence="1">Uncharacterized protein</fullName>
    </submittedName>
</protein>
<name>A0A1C4ERH9_9BACI</name>
<sequence length="10" mass="1232">MKLSENIRIK</sequence>
<gene>
    <name evidence="1" type="ORF">BC05F1_03830</name>
</gene>
<evidence type="ECO:0000313" key="2">
    <source>
        <dbReference type="Proteomes" id="UP000196052"/>
    </source>
</evidence>
<reference evidence="2" key="1">
    <citation type="submission" date="2016-08" db="EMBL/GenBank/DDBJ databases">
        <authorList>
            <person name="Loux V."/>
            <person name="Rue O."/>
        </authorList>
    </citation>
    <scope>NUCLEOTIDE SEQUENCE [LARGE SCALE GENOMIC DNA]</scope>
    <source>
        <strain evidence="2">INRA Bc05-F1</strain>
    </source>
</reference>